<dbReference type="RefSeq" id="WP_066326575.1">
    <property type="nucleotide sequence ID" value="NZ_LWSG01000002.1"/>
</dbReference>
<sequence>MRQLTLVLSLLLTFLLLGCTVSDEELTKTTIDNTKQAFKDSPQDTNEHTKLFSYYLPEEFSVKETKKYNVLLEKGNMSYLLFVNENEEANSKVSYDTLVEKYEKPFISETFQDKERFGYLFVNNLEKNTYEVTVGIGGTKLTTEAKANDVSDAAKNMMDIVKSVKKK</sequence>
<dbReference type="PROSITE" id="PS51257">
    <property type="entry name" value="PROKAR_LIPOPROTEIN"/>
    <property type="match status" value="1"/>
</dbReference>
<dbReference type="OrthoDB" id="2450230at2"/>
<reference evidence="3" key="1">
    <citation type="submission" date="2016-04" db="EMBL/GenBank/DDBJ databases">
        <authorList>
            <person name="Lyu Z."/>
            <person name="Lyu W."/>
        </authorList>
    </citation>
    <scope>NUCLEOTIDE SEQUENCE [LARGE SCALE GENOMIC DNA]</scope>
    <source>
        <strain evidence="3">C44</strain>
    </source>
</reference>
<dbReference type="AlphaFoldDB" id="A0A179T691"/>
<comment type="caution">
    <text evidence="2">The sequence shown here is derived from an EMBL/GenBank/DDBJ whole genome shotgun (WGS) entry which is preliminary data.</text>
</comment>
<evidence type="ECO:0000313" key="2">
    <source>
        <dbReference type="EMBL" id="OAS88748.1"/>
    </source>
</evidence>
<dbReference type="STRING" id="152268.A6K24_14935"/>
<gene>
    <name evidence="2" type="ORF">A6K24_14935</name>
</gene>
<keyword evidence="3" id="KW-1185">Reference proteome</keyword>
<protein>
    <recommendedName>
        <fullName evidence="4">DUF4367 domain-containing protein</fullName>
    </recommendedName>
</protein>
<evidence type="ECO:0000313" key="3">
    <source>
        <dbReference type="Proteomes" id="UP000078534"/>
    </source>
</evidence>
<name>A0A179T691_9BACI</name>
<evidence type="ECO:0008006" key="4">
    <source>
        <dbReference type="Google" id="ProtNLM"/>
    </source>
</evidence>
<accession>A0A179T691</accession>
<dbReference type="EMBL" id="LWSG01000002">
    <property type="protein sequence ID" value="OAS88748.1"/>
    <property type="molecule type" value="Genomic_DNA"/>
</dbReference>
<feature type="chain" id="PRO_5008106595" description="DUF4367 domain-containing protein" evidence="1">
    <location>
        <begin position="24"/>
        <end position="167"/>
    </location>
</feature>
<dbReference type="Proteomes" id="UP000078534">
    <property type="component" value="Unassembled WGS sequence"/>
</dbReference>
<keyword evidence="1" id="KW-0732">Signal</keyword>
<feature type="signal peptide" evidence="1">
    <location>
        <begin position="1"/>
        <end position="23"/>
    </location>
</feature>
<evidence type="ECO:0000256" key="1">
    <source>
        <dbReference type="SAM" id="SignalP"/>
    </source>
</evidence>
<proteinExistence type="predicted"/>
<organism evidence="2 3">
    <name type="scientific">Metabacillus litoralis</name>
    <dbReference type="NCBI Taxonomy" id="152268"/>
    <lineage>
        <taxon>Bacteria</taxon>
        <taxon>Bacillati</taxon>
        <taxon>Bacillota</taxon>
        <taxon>Bacilli</taxon>
        <taxon>Bacillales</taxon>
        <taxon>Bacillaceae</taxon>
        <taxon>Metabacillus</taxon>
    </lineage>
</organism>